<comment type="caution">
    <text evidence="1">The sequence shown here is derived from an EMBL/GenBank/DDBJ whole genome shotgun (WGS) entry which is preliminary data.</text>
</comment>
<proteinExistence type="predicted"/>
<evidence type="ECO:0000313" key="1">
    <source>
        <dbReference type="EMBL" id="KAJ9110969.1"/>
    </source>
</evidence>
<keyword evidence="2" id="KW-1185">Reference proteome</keyword>
<protein>
    <submittedName>
        <fullName evidence="1">Uncharacterized protein</fullName>
    </submittedName>
</protein>
<reference evidence="1" key="1">
    <citation type="submission" date="2023-04" db="EMBL/GenBank/DDBJ databases">
        <title>Draft Genome sequencing of Naganishia species isolated from polar environments using Oxford Nanopore Technology.</title>
        <authorList>
            <person name="Leo P."/>
            <person name="Venkateswaran K."/>
        </authorList>
    </citation>
    <scope>NUCLEOTIDE SEQUENCE</scope>
    <source>
        <strain evidence="1">MNA-CCFEE 5262</strain>
    </source>
</reference>
<evidence type="ECO:0000313" key="2">
    <source>
        <dbReference type="Proteomes" id="UP001230649"/>
    </source>
</evidence>
<name>A0ACC2WIG0_9TREE</name>
<gene>
    <name evidence="1" type="ORF">QFC20_002736</name>
</gene>
<dbReference type="Proteomes" id="UP001230649">
    <property type="component" value="Unassembled WGS sequence"/>
</dbReference>
<sequence>MDASDIRDEDFNPSNFEDPAQQGGYPEEHHQQAVDEQSHHHHHHHHHQQQQDVHGVSDEQIRQNVLQGLANATVAYHYAVPGHNPDGQVDLEIGDMNVDQVDPGDELGLVGVTGEELDEQQPQHLGYDMSAQHASLAQEQHGYVEPQVPTEYTEEHPTTVLDDHHLSTNQFPNPDMRLPSIPHSSSGYHVNYAEQTHPEHMDINLDIVGELSVDTTLANNHSSAEQQGAAEQVGNEVDHLAMDPSIDVSPESARREPASGKAARVRQYARRSSEIPGHAAEEGEYREDMTDLSVPGSSSRRRTTKSGHKSGLDTGETLAGPSTSVSVDPEQPLSADEIRRRQNRSRASGKVLPRGGACDFCKRRKLRCDGVRPECGHCAKNPNRQCVYSQRKPRTKVELLEYRLAELEQRLGEIGDPLHSGLHDSLGAIDESASPSSLRAPSMDVQTPHQMHVDLGQGGVNDLDQTLHIDPILNQVAQAAEAEHLRQQEERQREQQQEHESLRDIEMPSAAEHESLPQHAEGRVPEFNIHAMDELASQDNAMQLEAAHAEDVQQDMRVDEHGEPQSTSRSPGQSDAHPASSAASRAAGIKVLISKLVKGVEDVVHEVASAESKVGEKVVWSLMTMFQERAISYGYTRHINRFASSLIGYGAKPQPCLYYSILAATCLLPYGPYPNEIATYPLKALGPYFMDHAEREIANSTFHSIQHDPSRLIDTIQSCALIAQVKFSEGRLLEGWAIAGQGLKLAIVMGLNRISLVDYNDAQDPSQHEYQGDFGGERRVGEAAEGRSDGLAQGESSRNASEQQRVLLQLKGYTVIAPPALDAAELGERIHLFWSIWAAERVGSLALGYGSSLRDTDITTPWPEPIENYSNLADNPHVIQLRDESVYELLHPTGVPQGREDTALVFEMKLLFLLGKSSDLLQDATCLIARNLTRRAHQLASIQRETTDLADIFEQMRSSIPADIAVPPVVGGPGSGGSKIRKGFPRDKIWVHALLNTVLMNVALLKSLADPDGIDDLPDDTAMNHAEFVAKLGKATDPHEHSKIEPAFVVVWHLVGRYLTGRNQVYWNQGRINDAKRVDNTAALVIETMKSFVSMILTTRLGEYLTQSRQAKYHHLAALNLDRLENIRKYGNYTKEGEWHLSGAEALSAMRQA</sequence>
<accession>A0ACC2WIG0</accession>
<dbReference type="EMBL" id="JASBWS010000021">
    <property type="protein sequence ID" value="KAJ9110969.1"/>
    <property type="molecule type" value="Genomic_DNA"/>
</dbReference>
<organism evidence="1 2">
    <name type="scientific">Naganishia adeliensis</name>
    <dbReference type="NCBI Taxonomy" id="92952"/>
    <lineage>
        <taxon>Eukaryota</taxon>
        <taxon>Fungi</taxon>
        <taxon>Dikarya</taxon>
        <taxon>Basidiomycota</taxon>
        <taxon>Agaricomycotina</taxon>
        <taxon>Tremellomycetes</taxon>
        <taxon>Filobasidiales</taxon>
        <taxon>Filobasidiaceae</taxon>
        <taxon>Naganishia</taxon>
    </lineage>
</organism>